<evidence type="ECO:0000259" key="17">
    <source>
        <dbReference type="SMART" id="SM00388"/>
    </source>
</evidence>
<keyword evidence="5" id="KW-0547">Nucleotide-binding</keyword>
<feature type="coiled-coil region" evidence="12">
    <location>
        <begin position="806"/>
        <end position="861"/>
    </location>
</feature>
<evidence type="ECO:0000256" key="13">
    <source>
        <dbReference type="SAM" id="Phobius"/>
    </source>
</evidence>
<dbReference type="Gene3D" id="1.10.10.60">
    <property type="entry name" value="Homeodomain-like"/>
    <property type="match status" value="1"/>
</dbReference>
<evidence type="ECO:0000256" key="12">
    <source>
        <dbReference type="SAM" id="Coils"/>
    </source>
</evidence>
<reference evidence="19 20" key="1">
    <citation type="submission" date="2021-12" db="EMBL/GenBank/DDBJ databases">
        <title>Genome sequencing of bacteria with rrn-lacking chromosome and rrn-plasmid.</title>
        <authorList>
            <person name="Anda M."/>
            <person name="Iwasaki W."/>
        </authorList>
    </citation>
    <scope>NUCLEOTIDE SEQUENCE [LARGE SCALE GENOMIC DNA]</scope>
    <source>
        <strain evidence="19 20">DSM 100852</strain>
    </source>
</reference>
<dbReference type="InterPro" id="IPR018060">
    <property type="entry name" value="HTH_AraC"/>
</dbReference>
<feature type="signal peptide" evidence="14">
    <location>
        <begin position="1"/>
        <end position="19"/>
    </location>
</feature>
<evidence type="ECO:0000256" key="11">
    <source>
        <dbReference type="ARBA" id="ARBA00023163"/>
    </source>
</evidence>
<comment type="catalytic activity">
    <reaction evidence="1">
        <text>ATP + protein L-histidine = ADP + protein N-phospho-L-histidine.</text>
        <dbReference type="EC" id="2.7.13.3"/>
    </reaction>
</comment>
<dbReference type="PANTHER" id="PTHR43547:SF2">
    <property type="entry name" value="HYBRID SIGNAL TRANSDUCTION HISTIDINE KINASE C"/>
    <property type="match status" value="1"/>
</dbReference>
<evidence type="ECO:0000256" key="9">
    <source>
        <dbReference type="ARBA" id="ARBA00023015"/>
    </source>
</evidence>
<protein>
    <recommendedName>
        <fullName evidence="2">histidine kinase</fullName>
        <ecNumber evidence="2">2.7.13.3</ecNumber>
    </recommendedName>
</protein>
<gene>
    <name evidence="19" type="ORF">FUAX_08520</name>
</gene>
<keyword evidence="11" id="KW-0804">Transcription</keyword>
<name>A0AAU9CGS2_9BACT</name>
<dbReference type="SUPFAM" id="SSF52172">
    <property type="entry name" value="CheY-like"/>
    <property type="match status" value="1"/>
</dbReference>
<dbReference type="InterPro" id="IPR011123">
    <property type="entry name" value="Y_Y_Y"/>
</dbReference>
<feature type="domain" description="Histidine kinase/HSP90-like ATPase" evidence="16">
    <location>
        <begin position="980"/>
        <end position="1088"/>
    </location>
</feature>
<dbReference type="SMART" id="SM00342">
    <property type="entry name" value="HTH_ARAC"/>
    <property type="match status" value="1"/>
</dbReference>
<keyword evidence="7" id="KW-0067">ATP-binding</keyword>
<keyword evidence="13" id="KW-0472">Membrane</keyword>
<dbReference type="PANTHER" id="PTHR43547">
    <property type="entry name" value="TWO-COMPONENT HISTIDINE KINASE"/>
    <property type="match status" value="1"/>
</dbReference>
<dbReference type="InterPro" id="IPR036890">
    <property type="entry name" value="HATPase_C_sf"/>
</dbReference>
<dbReference type="Pfam" id="PF00072">
    <property type="entry name" value="Response_reg"/>
    <property type="match status" value="1"/>
</dbReference>
<dbReference type="EC" id="2.7.13.3" evidence="2"/>
<evidence type="ECO:0000259" key="15">
    <source>
        <dbReference type="SMART" id="SM00342"/>
    </source>
</evidence>
<dbReference type="SUPFAM" id="SSF55874">
    <property type="entry name" value="ATPase domain of HSP90 chaperone/DNA topoisomerase II/histidine kinase"/>
    <property type="match status" value="1"/>
</dbReference>
<evidence type="ECO:0000256" key="14">
    <source>
        <dbReference type="SAM" id="SignalP"/>
    </source>
</evidence>
<keyword evidence="13" id="KW-0812">Transmembrane</keyword>
<evidence type="ECO:0000256" key="8">
    <source>
        <dbReference type="ARBA" id="ARBA00023012"/>
    </source>
</evidence>
<dbReference type="EMBL" id="AP025314">
    <property type="protein sequence ID" value="BDD08420.1"/>
    <property type="molecule type" value="Genomic_DNA"/>
</dbReference>
<evidence type="ECO:0000256" key="2">
    <source>
        <dbReference type="ARBA" id="ARBA00012438"/>
    </source>
</evidence>
<evidence type="ECO:0000256" key="1">
    <source>
        <dbReference type="ARBA" id="ARBA00000085"/>
    </source>
</evidence>
<dbReference type="InterPro" id="IPR003594">
    <property type="entry name" value="HATPase_dom"/>
</dbReference>
<dbReference type="GO" id="GO:0003700">
    <property type="term" value="F:DNA-binding transcription factor activity"/>
    <property type="evidence" value="ECO:0007669"/>
    <property type="project" value="InterPro"/>
</dbReference>
<keyword evidence="6 19" id="KW-0418">Kinase</keyword>
<dbReference type="FunFam" id="3.40.50.2300:FF:000138">
    <property type="entry name" value="Two-component system sensor histidine kinase/response regulator"/>
    <property type="match status" value="1"/>
</dbReference>
<dbReference type="FunFam" id="2.60.40.10:FF:000791">
    <property type="entry name" value="Two-component system sensor histidine kinase/response regulator"/>
    <property type="match status" value="1"/>
</dbReference>
<evidence type="ECO:0000313" key="20">
    <source>
        <dbReference type="Proteomes" id="UP001348817"/>
    </source>
</evidence>
<dbReference type="GO" id="GO:0043565">
    <property type="term" value="F:sequence-specific DNA binding"/>
    <property type="evidence" value="ECO:0007669"/>
    <property type="project" value="InterPro"/>
</dbReference>
<dbReference type="InterPro" id="IPR001789">
    <property type="entry name" value="Sig_transdc_resp-reg_receiver"/>
</dbReference>
<evidence type="ECO:0000256" key="3">
    <source>
        <dbReference type="ARBA" id="ARBA00022553"/>
    </source>
</evidence>
<dbReference type="Pfam" id="PF02518">
    <property type="entry name" value="HATPase_c"/>
    <property type="match status" value="1"/>
</dbReference>
<keyword evidence="10" id="KW-0238">DNA-binding</keyword>
<dbReference type="Gene3D" id="2.60.40.10">
    <property type="entry name" value="Immunoglobulins"/>
    <property type="match status" value="1"/>
</dbReference>
<keyword evidence="13" id="KW-1133">Transmembrane helix</keyword>
<feature type="domain" description="Signal transduction histidine kinase dimerisation/phosphoacceptor" evidence="17">
    <location>
        <begin position="868"/>
        <end position="934"/>
    </location>
</feature>
<keyword evidence="12" id="KW-0175">Coiled coil</keyword>
<dbReference type="PRINTS" id="PR00344">
    <property type="entry name" value="BCTRLSENSOR"/>
</dbReference>
<dbReference type="CDD" id="cd00146">
    <property type="entry name" value="PKD"/>
    <property type="match status" value="1"/>
</dbReference>
<evidence type="ECO:0000256" key="5">
    <source>
        <dbReference type="ARBA" id="ARBA00022741"/>
    </source>
</evidence>
<dbReference type="SUPFAM" id="SSF46689">
    <property type="entry name" value="Homeodomain-like"/>
    <property type="match status" value="1"/>
</dbReference>
<dbReference type="PROSITE" id="PS00041">
    <property type="entry name" value="HTH_ARAC_FAMILY_1"/>
    <property type="match status" value="1"/>
</dbReference>
<dbReference type="InterPro" id="IPR011110">
    <property type="entry name" value="Reg_prop"/>
</dbReference>
<keyword evidence="20" id="KW-1185">Reference proteome</keyword>
<dbReference type="Gene3D" id="1.10.287.130">
    <property type="match status" value="1"/>
</dbReference>
<dbReference type="SUPFAM" id="SSF47384">
    <property type="entry name" value="Homodimeric domain of signal transducing histidine kinase"/>
    <property type="match status" value="1"/>
</dbReference>
<dbReference type="FunFam" id="3.30.565.10:FF:000037">
    <property type="entry name" value="Hybrid sensor histidine kinase/response regulator"/>
    <property type="match status" value="1"/>
</dbReference>
<dbReference type="FunFam" id="1.10.287.130:FF:000045">
    <property type="entry name" value="Two-component system sensor histidine kinase/response regulator"/>
    <property type="match status" value="1"/>
</dbReference>
<feature type="domain" description="HTH araC/xylS-type" evidence="15">
    <location>
        <begin position="1296"/>
        <end position="1379"/>
    </location>
</feature>
<keyword evidence="14" id="KW-0732">Signal</keyword>
<dbReference type="InterPro" id="IPR013783">
    <property type="entry name" value="Ig-like_fold"/>
</dbReference>
<dbReference type="SMART" id="SM00448">
    <property type="entry name" value="REC"/>
    <property type="match status" value="1"/>
</dbReference>
<evidence type="ECO:0000259" key="16">
    <source>
        <dbReference type="SMART" id="SM00387"/>
    </source>
</evidence>
<dbReference type="InterPro" id="IPR015943">
    <property type="entry name" value="WD40/YVTN_repeat-like_dom_sf"/>
</dbReference>
<dbReference type="InterPro" id="IPR003661">
    <property type="entry name" value="HisK_dim/P_dom"/>
</dbReference>
<keyword evidence="8" id="KW-0902">Two-component regulatory system</keyword>
<feature type="transmembrane region" description="Helical" evidence="13">
    <location>
        <begin position="780"/>
        <end position="802"/>
    </location>
</feature>
<proteinExistence type="predicted"/>
<dbReference type="Gene3D" id="3.40.50.2300">
    <property type="match status" value="1"/>
</dbReference>
<dbReference type="Gene3D" id="2.130.10.10">
    <property type="entry name" value="YVTN repeat-like/Quinoprotein amine dehydrogenase"/>
    <property type="match status" value="2"/>
</dbReference>
<evidence type="ECO:0000256" key="6">
    <source>
        <dbReference type="ARBA" id="ARBA00022777"/>
    </source>
</evidence>
<dbReference type="Pfam" id="PF07495">
    <property type="entry name" value="Y_Y_Y"/>
    <property type="match status" value="1"/>
</dbReference>
<dbReference type="InterPro" id="IPR018062">
    <property type="entry name" value="HTH_AraC-typ_CS"/>
</dbReference>
<dbReference type="Pfam" id="PF00512">
    <property type="entry name" value="HisKA"/>
    <property type="match status" value="1"/>
</dbReference>
<dbReference type="GO" id="GO:0000155">
    <property type="term" value="F:phosphorelay sensor kinase activity"/>
    <property type="evidence" value="ECO:0007669"/>
    <property type="project" value="InterPro"/>
</dbReference>
<evidence type="ECO:0000256" key="7">
    <source>
        <dbReference type="ARBA" id="ARBA00022840"/>
    </source>
</evidence>
<dbReference type="CDD" id="cd00082">
    <property type="entry name" value="HisKA"/>
    <property type="match status" value="1"/>
</dbReference>
<dbReference type="Proteomes" id="UP001348817">
    <property type="component" value="Chromosome"/>
</dbReference>
<sequence>MGRIISIVFLCFSVVTAFGQPTSEYRFEKYTTAEGLPQNRVYDIVQDANGFMWFATDDGVARFDGFEFRRVGTAALSSNIVSALCAGNGSTLWIGTNKGLNAYNTETGHVDFPDTGTGAGEANISDLAFDGRYLWINYWNLAEVYDPITGKNQRLEYKGKPLLSVKSMALDKTTGKMLLTANAGLYEASVDKKGKLQVRRVLDGLKDANKIHVTEDGDMYVYGGFRIYKVKSANGKFSKKKIAYNTENWIVSITNDRQGRLWLGTPGALFRLDTTKDKLNSTVRITSIAGTPMPVKTISNLFTDRSGVIWGVEYFGGVFKVNPLERDFVEYFSLQSQDTLLNNDVRSILADSEGELWVGTRDSGLYRFGKDREFLGIYKENRLDSGTLPDKRIRCLFEDRQKRLWVGASDDLRWFDREKDHFFRFETTEGSIKSVEGTVYSIFEDSKDNIWFGSNKGIYKLDESEKLTYYRNNPKDSTSLSNDFIRYVFEDEDGVIWIATNAGGLDKLTADERFEHFRSDDNKEETLASDKVYSIGQDKYGNLWVGTHNGLSVLPKGKKRFFNLNESEGLPGNIVYGILKDDQGRMWISTNKGIAVFAGDIRAHKSKNYNRPKTFREYLKFVEFSDDAMFKSANGDLYFGGTGGYAVFYPDKIIDNPVAPKVAITELRLFNKPVEKYKSPKGGSSSLFPEALDTLWLDYGQNMFSLKFSALSFADVRANQYAYKLEGVNNGWVYTLADNRTASYTNLSPGHYTFRVKAANEDGVWSGQETRLVVIVEPPFWWTPWFLGGVLVLAILLVVLLFRYRLNVERRQKAVLERKVREATEEIVRQNKALETQNEALESQQEEILRQQKRLIEMSEEVHEADQSKLRFFTNISHEFKTPLTLILGPLEELLASENVSAPVRERLGMMRNNGRMLLRLINELMDLRKIDIGKMGLRVSEGDLKSLLEEISGQFASVAQRKRIDIGLELGDAPVSGYFDRGKLEKVVFNLLSNAVKYTPEDGSVNVSLSVEDGEALIRVADSGSGIPEEEKQKIFDRFYRVEHSVSGSGIGLSLVKELITTHKGSVGLYDNSPCGAVFELRFPIDRNAYSEEECLVNPVSPAVKRELVDIDAEETGKSPNGNTFGISEEERPVVLVVEDNPDLRLFVKATLQPDYEVLEAADGAEGLEIATEKSPDLVISDVMMPRMDGIEFCGEVKSRLMTCHIPVILLTAKTSEESRVLGYDTGADDYLAKPFSPKVLRSRVANLLANRELLRKRFGGSSLVDSSEGAPSAKDKRFIEKILKIIRRDLDSPDLGVEKIGAEIGMSRSNLYRKIKALTGMSATDFVRSTKLKAGAEFLLAGGLNVSEVAYRIGFESPVAFRKAFKKHFGVAPSAYAKQKLEEQEAE</sequence>
<accession>A0AAU9CGS2</accession>
<dbReference type="GO" id="GO:0005524">
    <property type="term" value="F:ATP binding"/>
    <property type="evidence" value="ECO:0007669"/>
    <property type="project" value="UniProtKB-KW"/>
</dbReference>
<evidence type="ECO:0000259" key="18">
    <source>
        <dbReference type="SMART" id="SM00448"/>
    </source>
</evidence>
<dbReference type="SMART" id="SM00387">
    <property type="entry name" value="HATPase_c"/>
    <property type="match status" value="1"/>
</dbReference>
<evidence type="ECO:0000256" key="4">
    <source>
        <dbReference type="ARBA" id="ARBA00022679"/>
    </source>
</evidence>
<dbReference type="InterPro" id="IPR009057">
    <property type="entry name" value="Homeodomain-like_sf"/>
</dbReference>
<dbReference type="InterPro" id="IPR036097">
    <property type="entry name" value="HisK_dim/P_sf"/>
</dbReference>
<dbReference type="InterPro" id="IPR004358">
    <property type="entry name" value="Sig_transdc_His_kin-like_C"/>
</dbReference>
<feature type="chain" id="PRO_5043897050" description="histidine kinase" evidence="14">
    <location>
        <begin position="20"/>
        <end position="1389"/>
    </location>
</feature>
<feature type="domain" description="Response regulatory" evidence="18">
    <location>
        <begin position="1134"/>
        <end position="1246"/>
    </location>
</feature>
<dbReference type="RefSeq" id="WP_338393681.1">
    <property type="nucleotide sequence ID" value="NZ_AP025314.1"/>
</dbReference>
<dbReference type="CDD" id="cd17574">
    <property type="entry name" value="REC_OmpR"/>
    <property type="match status" value="1"/>
</dbReference>
<dbReference type="InterPro" id="IPR011006">
    <property type="entry name" value="CheY-like_superfamily"/>
</dbReference>
<dbReference type="Pfam" id="PF12833">
    <property type="entry name" value="HTH_18"/>
    <property type="match status" value="1"/>
</dbReference>
<dbReference type="SMART" id="SM00388">
    <property type="entry name" value="HisKA"/>
    <property type="match status" value="1"/>
</dbReference>
<dbReference type="KEGG" id="fax:FUAX_08520"/>
<dbReference type="CDD" id="cd00075">
    <property type="entry name" value="HATPase"/>
    <property type="match status" value="1"/>
</dbReference>
<organism evidence="19 20">
    <name type="scientific">Fulvitalea axinellae</name>
    <dbReference type="NCBI Taxonomy" id="1182444"/>
    <lineage>
        <taxon>Bacteria</taxon>
        <taxon>Pseudomonadati</taxon>
        <taxon>Bacteroidota</taxon>
        <taxon>Cytophagia</taxon>
        <taxon>Cytophagales</taxon>
        <taxon>Persicobacteraceae</taxon>
        <taxon>Fulvitalea</taxon>
    </lineage>
</organism>
<dbReference type="SUPFAM" id="SSF63829">
    <property type="entry name" value="Calcium-dependent phosphotriesterase"/>
    <property type="match status" value="3"/>
</dbReference>
<dbReference type="Gene3D" id="3.30.565.10">
    <property type="entry name" value="Histidine kinase-like ATPase, C-terminal domain"/>
    <property type="match status" value="1"/>
</dbReference>
<evidence type="ECO:0000313" key="19">
    <source>
        <dbReference type="EMBL" id="BDD08420.1"/>
    </source>
</evidence>
<dbReference type="Pfam" id="PF07494">
    <property type="entry name" value="Reg_prop"/>
    <property type="match status" value="8"/>
</dbReference>
<keyword evidence="9" id="KW-0805">Transcription regulation</keyword>
<keyword evidence="3" id="KW-0597">Phosphoprotein</keyword>
<keyword evidence="4" id="KW-0808">Transferase</keyword>
<evidence type="ECO:0000256" key="10">
    <source>
        <dbReference type="ARBA" id="ARBA00023125"/>
    </source>
</evidence>